<protein>
    <recommendedName>
        <fullName evidence="4">Adenosine 5'-phosphosulfate reductase</fullName>
        <shortName evidence="4">APS reductase</shortName>
        <ecNumber evidence="4">1.8.4.10</ecNumber>
    </recommendedName>
    <alternativeName>
        <fullName evidence="4">5'-adenylylsulfate reductase</fullName>
    </alternativeName>
    <alternativeName>
        <fullName evidence="4">Thioredoxin-dependent 5'-adenylylsulfate reductase</fullName>
    </alternativeName>
</protein>
<keyword evidence="4" id="KW-0963">Cytoplasm</keyword>
<dbReference type="Gene3D" id="3.40.50.620">
    <property type="entry name" value="HUPs"/>
    <property type="match status" value="1"/>
</dbReference>
<keyword evidence="4" id="KW-0479">Metal-binding</keyword>
<feature type="binding site" evidence="4">
    <location>
        <position position="129"/>
    </location>
    <ligand>
        <name>[4Fe-4S] cluster</name>
        <dbReference type="ChEBI" id="CHEBI:49883"/>
    </ligand>
</feature>
<dbReference type="HAMAP" id="MF_00063">
    <property type="entry name" value="CysH"/>
    <property type="match status" value="1"/>
</dbReference>
<comment type="similarity">
    <text evidence="1 4">Belongs to the PAPS reductase family. CysH subfamily.</text>
</comment>
<evidence type="ECO:0000313" key="8">
    <source>
        <dbReference type="Proteomes" id="UP000469159"/>
    </source>
</evidence>
<feature type="binding site" evidence="4">
    <location>
        <position position="130"/>
    </location>
    <ligand>
        <name>[4Fe-4S] cluster</name>
        <dbReference type="ChEBI" id="CHEBI:49883"/>
    </ligand>
</feature>
<dbReference type="RefSeq" id="WP_160746513.1">
    <property type="nucleotide sequence ID" value="NZ_WTYK01000004.1"/>
</dbReference>
<dbReference type="Pfam" id="PF01507">
    <property type="entry name" value="PAPS_reduct"/>
    <property type="match status" value="1"/>
</dbReference>
<comment type="subcellular location">
    <subcellularLocation>
        <location evidence="4">Cytoplasm</location>
    </subcellularLocation>
</comment>
<dbReference type="InterPro" id="IPR004511">
    <property type="entry name" value="PAPS/APS_Rdtase"/>
</dbReference>
<keyword evidence="4" id="KW-0408">Iron</keyword>
<dbReference type="NCBIfam" id="NF002537">
    <property type="entry name" value="PRK02090.1"/>
    <property type="match status" value="1"/>
</dbReference>
<evidence type="ECO:0000256" key="1">
    <source>
        <dbReference type="ARBA" id="ARBA00009732"/>
    </source>
</evidence>
<name>A0A6I4USA2_9SPHN</name>
<keyword evidence="4" id="KW-0411">Iron-sulfur</keyword>
<dbReference type="PANTHER" id="PTHR46509">
    <property type="entry name" value="PHOSPHOADENOSINE PHOSPHOSULFATE REDUCTASE"/>
    <property type="match status" value="1"/>
</dbReference>
<dbReference type="GO" id="GO:0043866">
    <property type="term" value="F:adenylyl-sulfate reductase (thioredoxin) activity"/>
    <property type="evidence" value="ECO:0007669"/>
    <property type="project" value="UniProtKB-EC"/>
</dbReference>
<dbReference type="NCBIfam" id="TIGR00434">
    <property type="entry name" value="cysH"/>
    <property type="match status" value="1"/>
</dbReference>
<keyword evidence="2 4" id="KW-0560">Oxidoreductase</keyword>
<dbReference type="GO" id="GO:0046872">
    <property type="term" value="F:metal ion binding"/>
    <property type="evidence" value="ECO:0007669"/>
    <property type="project" value="UniProtKB-KW"/>
</dbReference>
<dbReference type="PANTHER" id="PTHR46509:SF1">
    <property type="entry name" value="PHOSPHOADENOSINE PHOSPHOSULFATE REDUCTASE"/>
    <property type="match status" value="1"/>
</dbReference>
<dbReference type="EC" id="1.8.4.10" evidence="4"/>
<dbReference type="GO" id="GO:0019379">
    <property type="term" value="P:sulfate assimilation, phosphoadenylyl sulfate reduction by phosphoadenylyl-sulfate reductase (thioredoxin)"/>
    <property type="evidence" value="ECO:0007669"/>
    <property type="project" value="UniProtKB-UniRule"/>
</dbReference>
<feature type="binding site" evidence="4">
    <location>
        <position position="213"/>
    </location>
    <ligand>
        <name>[4Fe-4S] cluster</name>
        <dbReference type="ChEBI" id="CHEBI:49883"/>
    </ligand>
</feature>
<feature type="region of interest" description="Disordered" evidence="5">
    <location>
        <begin position="240"/>
        <end position="259"/>
    </location>
</feature>
<dbReference type="InterPro" id="IPR002500">
    <property type="entry name" value="PAPS_reduct_dom"/>
</dbReference>
<dbReference type="SUPFAM" id="SSF52402">
    <property type="entry name" value="Adenine nucleotide alpha hydrolases-like"/>
    <property type="match status" value="1"/>
</dbReference>
<proteinExistence type="inferred from homology"/>
<dbReference type="Proteomes" id="UP000469159">
    <property type="component" value="Unassembled WGS sequence"/>
</dbReference>
<feature type="binding site" evidence="4">
    <location>
        <position position="210"/>
    </location>
    <ligand>
        <name>[4Fe-4S] cluster</name>
        <dbReference type="ChEBI" id="CHEBI:49883"/>
    </ligand>
</feature>
<comment type="cofactor">
    <cofactor evidence="4">
        <name>[4Fe-4S] cluster</name>
        <dbReference type="ChEBI" id="CHEBI:49883"/>
    </cofactor>
    <text evidence="4">Binds 1 [4Fe-4S] cluster per subunit.</text>
</comment>
<comment type="catalytic activity">
    <reaction evidence="4">
        <text>[thioredoxin]-disulfide + sulfite + AMP + 2 H(+) = adenosine 5'-phosphosulfate + [thioredoxin]-dithiol</text>
        <dbReference type="Rhea" id="RHEA:21976"/>
        <dbReference type="Rhea" id="RHEA-COMP:10698"/>
        <dbReference type="Rhea" id="RHEA-COMP:10700"/>
        <dbReference type="ChEBI" id="CHEBI:15378"/>
        <dbReference type="ChEBI" id="CHEBI:17359"/>
        <dbReference type="ChEBI" id="CHEBI:29950"/>
        <dbReference type="ChEBI" id="CHEBI:50058"/>
        <dbReference type="ChEBI" id="CHEBI:58243"/>
        <dbReference type="ChEBI" id="CHEBI:456215"/>
        <dbReference type="EC" id="1.8.4.10"/>
    </reaction>
</comment>
<gene>
    <name evidence="4" type="primary">cysH</name>
    <name evidence="7" type="ORF">GRI75_08400</name>
</gene>
<comment type="function">
    <text evidence="4">Catalyzes the formation of sulfite from adenosine 5'-phosphosulfate (APS) using thioredoxin as an electron donor.</text>
</comment>
<dbReference type="GO" id="GO:0005737">
    <property type="term" value="C:cytoplasm"/>
    <property type="evidence" value="ECO:0007669"/>
    <property type="project" value="UniProtKB-SubCell"/>
</dbReference>
<dbReference type="GO" id="GO:0070814">
    <property type="term" value="P:hydrogen sulfide biosynthetic process"/>
    <property type="evidence" value="ECO:0007669"/>
    <property type="project" value="UniProtKB-UniRule"/>
</dbReference>
<dbReference type="AlphaFoldDB" id="A0A6I4USA2"/>
<comment type="pathway">
    <text evidence="3 4">Sulfur metabolism; hydrogen sulfide biosynthesis; sulfite from sulfate.</text>
</comment>
<dbReference type="GO" id="GO:0051539">
    <property type="term" value="F:4 iron, 4 sulfur cluster binding"/>
    <property type="evidence" value="ECO:0007669"/>
    <property type="project" value="UniProtKB-UniRule"/>
</dbReference>
<dbReference type="OrthoDB" id="9794018at2"/>
<evidence type="ECO:0000313" key="7">
    <source>
        <dbReference type="EMBL" id="MXP41661.1"/>
    </source>
</evidence>
<reference evidence="7 8" key="1">
    <citation type="submission" date="2019-12" db="EMBL/GenBank/DDBJ databases">
        <title>Genomic-based taxomic classification of the family Erythrobacteraceae.</title>
        <authorList>
            <person name="Xu L."/>
        </authorList>
    </citation>
    <scope>NUCLEOTIDE SEQUENCE [LARGE SCALE GENOMIC DNA]</scope>
    <source>
        <strain evidence="7 8">MCCC 1K02066</strain>
    </source>
</reference>
<dbReference type="InterPro" id="IPR014729">
    <property type="entry name" value="Rossmann-like_a/b/a_fold"/>
</dbReference>
<comment type="caution">
    <text evidence="7">The sequence shown here is derived from an EMBL/GenBank/DDBJ whole genome shotgun (WGS) entry which is preliminary data.</text>
</comment>
<dbReference type="GO" id="GO:0004604">
    <property type="term" value="F:phosphoadenylyl-sulfate reductase (thioredoxin) activity"/>
    <property type="evidence" value="ECO:0007669"/>
    <property type="project" value="UniProtKB-UniRule"/>
</dbReference>
<feature type="domain" description="Phosphoadenosine phosphosulphate reductase" evidence="6">
    <location>
        <begin position="48"/>
        <end position="216"/>
    </location>
</feature>
<evidence type="ECO:0000256" key="3">
    <source>
        <dbReference type="ARBA" id="ARBA00024327"/>
    </source>
</evidence>
<dbReference type="EMBL" id="WTYK01000004">
    <property type="protein sequence ID" value="MXP41661.1"/>
    <property type="molecule type" value="Genomic_DNA"/>
</dbReference>
<accession>A0A6I4USA2</accession>
<evidence type="ECO:0000256" key="2">
    <source>
        <dbReference type="ARBA" id="ARBA00023002"/>
    </source>
</evidence>
<organism evidence="7 8">
    <name type="scientific">Croceibacterium soli</name>
    <dbReference type="NCBI Taxonomy" id="1739690"/>
    <lineage>
        <taxon>Bacteria</taxon>
        <taxon>Pseudomonadati</taxon>
        <taxon>Pseudomonadota</taxon>
        <taxon>Alphaproteobacteria</taxon>
        <taxon>Sphingomonadales</taxon>
        <taxon>Erythrobacteraceae</taxon>
        <taxon>Croceibacterium</taxon>
    </lineage>
</organism>
<feature type="active site" description="Nucleophile; cysteine thiosulfonate intermediate" evidence="4">
    <location>
        <position position="236"/>
    </location>
</feature>
<evidence type="ECO:0000256" key="4">
    <source>
        <dbReference type="HAMAP-Rule" id="MF_00063"/>
    </source>
</evidence>
<keyword evidence="8" id="KW-1185">Reference proteome</keyword>
<sequence length="259" mass="28505">MASRPIDVIDTGPSFTQADADALNARFAGVEVGTMLRELFAEGSLGRVAVVSSFGTESAVLLHLVAQADPTVPVIFVDTLKMFQETLDYRDTLVSRLGLTNSSVVQPDAAVLAAKDENGLRWSWDPDGCCEIRKVEPLKRAKQGLDAWISGRKAFQSVTRQNLPRFEIEDGRLKINPLGDWTKDDLEAYFQQHDLPRHPLESQAFLSVGCQPCTSPVAPGEDPRAGRWRGWDKTECGIHVPGQTDTKEDELPPGFEPAF</sequence>
<evidence type="ECO:0000256" key="5">
    <source>
        <dbReference type="SAM" id="MobiDB-lite"/>
    </source>
</evidence>
<dbReference type="PIRSF" id="PIRSF000857">
    <property type="entry name" value="PAPS_reductase"/>
    <property type="match status" value="1"/>
</dbReference>
<evidence type="ECO:0000259" key="6">
    <source>
        <dbReference type="Pfam" id="PF01507"/>
    </source>
</evidence>